<feature type="chain" id="PRO_5040979899" evidence="2">
    <location>
        <begin position="22"/>
        <end position="200"/>
    </location>
</feature>
<name>A0A9W7SU46_9PEZI</name>
<gene>
    <name evidence="3" type="ORF">Tdes44962_MAKER09153</name>
</gene>
<proteinExistence type="predicted"/>
<accession>A0A9W7SU46</accession>
<dbReference type="EMBL" id="RIBY02001401">
    <property type="protein sequence ID" value="KAH9829202.1"/>
    <property type="molecule type" value="Genomic_DNA"/>
</dbReference>
<dbReference type="AlphaFoldDB" id="A0A9W7SU46"/>
<reference evidence="3 4" key="2">
    <citation type="journal article" date="2021" name="Curr. Genet.">
        <title>Genetic response to nitrogen starvation in the aggressive Eucalyptus foliar pathogen Teratosphaeria destructans.</title>
        <authorList>
            <person name="Havenga M."/>
            <person name="Wingfield B.D."/>
            <person name="Wingfield M.J."/>
            <person name="Dreyer L.L."/>
            <person name="Roets F."/>
            <person name="Aylward J."/>
        </authorList>
    </citation>
    <scope>NUCLEOTIDE SEQUENCE [LARGE SCALE GENOMIC DNA]</scope>
    <source>
        <strain evidence="3">CMW44962</strain>
    </source>
</reference>
<feature type="region of interest" description="Disordered" evidence="1">
    <location>
        <begin position="54"/>
        <end position="93"/>
    </location>
</feature>
<comment type="caution">
    <text evidence="3">The sequence shown here is derived from an EMBL/GenBank/DDBJ whole genome shotgun (WGS) entry which is preliminary data.</text>
</comment>
<keyword evidence="4" id="KW-1185">Reference proteome</keyword>
<reference evidence="3 4" key="1">
    <citation type="journal article" date="2018" name="IMA Fungus">
        <title>IMA Genome-F 10: Nine draft genome sequences of Claviceps purpurea s.lat., including C. arundinis, C. humidiphila, and C. cf. spartinae, pseudomolecules for the pitch canker pathogen Fusarium circinatum, draft genome of Davidsoniella eucalypti, Grosmannia galeiformis, Quambalaria eucalypti, and Teratosphaeria destructans.</title>
        <authorList>
            <person name="Wingfield B.D."/>
            <person name="Liu M."/>
            <person name="Nguyen H.D."/>
            <person name="Lane F.A."/>
            <person name="Morgan S.W."/>
            <person name="De Vos L."/>
            <person name="Wilken P.M."/>
            <person name="Duong T.A."/>
            <person name="Aylward J."/>
            <person name="Coetzee M.P."/>
            <person name="Dadej K."/>
            <person name="De Beer Z.W."/>
            <person name="Findlay W."/>
            <person name="Havenga M."/>
            <person name="Kolarik M."/>
            <person name="Menzies J.G."/>
            <person name="Naidoo K."/>
            <person name="Pochopski O."/>
            <person name="Shoukouhi P."/>
            <person name="Santana Q.C."/>
            <person name="Seifert K.A."/>
            <person name="Soal N."/>
            <person name="Steenkamp E.T."/>
            <person name="Tatham C.T."/>
            <person name="van der Nest M.A."/>
            <person name="Wingfield M.J."/>
        </authorList>
    </citation>
    <scope>NUCLEOTIDE SEQUENCE [LARGE SCALE GENOMIC DNA]</scope>
    <source>
        <strain evidence="3">CMW44962</strain>
    </source>
</reference>
<organism evidence="3 4">
    <name type="scientific">Teratosphaeria destructans</name>
    <dbReference type="NCBI Taxonomy" id="418781"/>
    <lineage>
        <taxon>Eukaryota</taxon>
        <taxon>Fungi</taxon>
        <taxon>Dikarya</taxon>
        <taxon>Ascomycota</taxon>
        <taxon>Pezizomycotina</taxon>
        <taxon>Dothideomycetes</taxon>
        <taxon>Dothideomycetidae</taxon>
        <taxon>Mycosphaerellales</taxon>
        <taxon>Teratosphaeriaceae</taxon>
        <taxon>Teratosphaeria</taxon>
    </lineage>
</organism>
<dbReference type="OrthoDB" id="10473818at2759"/>
<evidence type="ECO:0000256" key="1">
    <source>
        <dbReference type="SAM" id="MobiDB-lite"/>
    </source>
</evidence>
<feature type="signal peptide" evidence="2">
    <location>
        <begin position="1"/>
        <end position="21"/>
    </location>
</feature>
<keyword evidence="2" id="KW-0732">Signal</keyword>
<evidence type="ECO:0000313" key="4">
    <source>
        <dbReference type="Proteomes" id="UP001138500"/>
    </source>
</evidence>
<dbReference type="Proteomes" id="UP001138500">
    <property type="component" value="Unassembled WGS sequence"/>
</dbReference>
<sequence length="200" mass="21728">MIKTVHITHVILALCATTTLAVPQHADLNARSGIMRRSAVGSLYGINRRSALASPSAYAQGDEDPTVDKGDSHKPKKPKKGKEGSSSGGECPSWTYTHFPDGRCAEKADTPVRSNKPLPCNTYPEKPKGVTDGFTFIDKDVWELHVFTSTDCTASSEDDEWYVPREGSVPGMCYRDGKSPQVTHSFKIILKEGADCTPGQ</sequence>
<evidence type="ECO:0000256" key="2">
    <source>
        <dbReference type="SAM" id="SignalP"/>
    </source>
</evidence>
<protein>
    <submittedName>
        <fullName evidence="3">Uncharacterized protein</fullName>
    </submittedName>
</protein>
<evidence type="ECO:0000313" key="3">
    <source>
        <dbReference type="EMBL" id="KAH9829202.1"/>
    </source>
</evidence>